<comment type="caution">
    <text evidence="8">The sequence shown here is derived from an EMBL/GenBank/DDBJ whole genome shotgun (WGS) entry which is preliminary data.</text>
</comment>
<keyword evidence="5" id="KW-0812">Transmembrane</keyword>
<dbReference type="InterPro" id="IPR003660">
    <property type="entry name" value="HAMP_dom"/>
</dbReference>
<keyword evidence="5" id="KW-1133">Transmembrane helix</keyword>
<gene>
    <name evidence="8" type="ORF">ACFOEW_07445</name>
</gene>
<dbReference type="CDD" id="cd11386">
    <property type="entry name" value="MCP_signal"/>
    <property type="match status" value="1"/>
</dbReference>
<dbReference type="EMBL" id="JBHRSX010000015">
    <property type="protein sequence ID" value="MFC3201646.1"/>
    <property type="molecule type" value="Genomic_DNA"/>
</dbReference>
<evidence type="ECO:0000256" key="3">
    <source>
        <dbReference type="ARBA" id="ARBA00029447"/>
    </source>
</evidence>
<evidence type="ECO:0000256" key="2">
    <source>
        <dbReference type="ARBA" id="ARBA00023224"/>
    </source>
</evidence>
<dbReference type="InterPro" id="IPR004089">
    <property type="entry name" value="MCPsignal_dom"/>
</dbReference>
<evidence type="ECO:0000259" key="6">
    <source>
        <dbReference type="PROSITE" id="PS50111"/>
    </source>
</evidence>
<evidence type="ECO:0000256" key="5">
    <source>
        <dbReference type="SAM" id="Phobius"/>
    </source>
</evidence>
<dbReference type="RefSeq" id="WP_123324162.1">
    <property type="nucleotide sequence ID" value="NZ_JBHRSX010000015.1"/>
</dbReference>
<dbReference type="Gene3D" id="1.10.287.950">
    <property type="entry name" value="Methyl-accepting chemotaxis protein"/>
    <property type="match status" value="1"/>
</dbReference>
<feature type="transmembrane region" description="Helical" evidence="5">
    <location>
        <begin position="419"/>
        <end position="442"/>
    </location>
</feature>
<keyword evidence="2 4" id="KW-0807">Transducer</keyword>
<evidence type="ECO:0000256" key="1">
    <source>
        <dbReference type="ARBA" id="ARBA00004370"/>
    </source>
</evidence>
<dbReference type="PRINTS" id="PR00260">
    <property type="entry name" value="CHEMTRNSDUCR"/>
</dbReference>
<evidence type="ECO:0000256" key="4">
    <source>
        <dbReference type="PROSITE-ProRule" id="PRU00284"/>
    </source>
</evidence>
<dbReference type="SMART" id="SM00283">
    <property type="entry name" value="MA"/>
    <property type="match status" value="1"/>
</dbReference>
<dbReference type="InterPro" id="IPR004090">
    <property type="entry name" value="Chemotax_Me-accpt_rcpt"/>
</dbReference>
<accession>A0ABV7JUK9</accession>
<evidence type="ECO:0000259" key="7">
    <source>
        <dbReference type="PROSITE" id="PS50885"/>
    </source>
</evidence>
<feature type="domain" description="Methyl-accepting transducer" evidence="6">
    <location>
        <begin position="502"/>
        <end position="738"/>
    </location>
</feature>
<evidence type="ECO:0000313" key="8">
    <source>
        <dbReference type="EMBL" id="MFC3201646.1"/>
    </source>
</evidence>
<comment type="similarity">
    <text evidence="3">Belongs to the methyl-accepting chemotaxis (MCP) protein family.</text>
</comment>
<dbReference type="Pfam" id="PF00015">
    <property type="entry name" value="MCPsignal"/>
    <property type="match status" value="1"/>
</dbReference>
<feature type="transmembrane region" description="Helical" evidence="5">
    <location>
        <begin position="7"/>
        <end position="31"/>
    </location>
</feature>
<protein>
    <submittedName>
        <fullName evidence="8">Methyl-accepting chemotaxis protein</fullName>
    </submittedName>
</protein>
<keyword evidence="9" id="KW-1185">Reference proteome</keyword>
<dbReference type="SUPFAM" id="SSF58104">
    <property type="entry name" value="Methyl-accepting chemotaxis protein (MCP) signaling domain"/>
    <property type="match status" value="1"/>
</dbReference>
<reference evidence="9" key="1">
    <citation type="journal article" date="2019" name="Int. J. Syst. Evol. Microbiol.">
        <title>The Global Catalogue of Microorganisms (GCM) 10K type strain sequencing project: providing services to taxonomists for standard genome sequencing and annotation.</title>
        <authorList>
            <consortium name="The Broad Institute Genomics Platform"/>
            <consortium name="The Broad Institute Genome Sequencing Center for Infectious Disease"/>
            <person name="Wu L."/>
            <person name="Ma J."/>
        </authorList>
    </citation>
    <scope>NUCLEOTIDE SEQUENCE [LARGE SCALE GENOMIC DNA]</scope>
    <source>
        <strain evidence="9">KCTC 52449</strain>
    </source>
</reference>
<comment type="subcellular location">
    <subcellularLocation>
        <location evidence="1">Membrane</location>
    </subcellularLocation>
</comment>
<dbReference type="PROSITE" id="PS50885">
    <property type="entry name" value="HAMP"/>
    <property type="match status" value="1"/>
</dbReference>
<dbReference type="PROSITE" id="PS50111">
    <property type="entry name" value="CHEMOTAXIS_TRANSDUC_2"/>
    <property type="match status" value="1"/>
</dbReference>
<keyword evidence="5" id="KW-0472">Membrane</keyword>
<dbReference type="Pfam" id="PF00672">
    <property type="entry name" value="HAMP"/>
    <property type="match status" value="1"/>
</dbReference>
<evidence type="ECO:0000313" key="9">
    <source>
        <dbReference type="Proteomes" id="UP001595477"/>
    </source>
</evidence>
<proteinExistence type="inferred from homology"/>
<dbReference type="SMART" id="SM00304">
    <property type="entry name" value="HAMP"/>
    <property type="match status" value="1"/>
</dbReference>
<feature type="domain" description="HAMP" evidence="7">
    <location>
        <begin position="443"/>
        <end position="497"/>
    </location>
</feature>
<dbReference type="PANTHER" id="PTHR32089:SF112">
    <property type="entry name" value="LYSOZYME-LIKE PROTEIN-RELATED"/>
    <property type="match status" value="1"/>
</dbReference>
<organism evidence="8 9">
    <name type="scientific">Alteromonas oceani</name>
    <dbReference type="NCBI Taxonomy" id="2071609"/>
    <lineage>
        <taxon>Bacteria</taxon>
        <taxon>Pseudomonadati</taxon>
        <taxon>Pseudomonadota</taxon>
        <taxon>Gammaproteobacteria</taxon>
        <taxon>Alteromonadales</taxon>
        <taxon>Alteromonadaceae</taxon>
        <taxon>Alteromonas/Salinimonas group</taxon>
        <taxon>Alteromonas</taxon>
    </lineage>
</organism>
<dbReference type="Gene3D" id="3.30.450.20">
    <property type="entry name" value="PAS domain"/>
    <property type="match status" value="1"/>
</dbReference>
<name>A0ABV7JUK9_9ALTE</name>
<sequence length="774" mass="83347">MTLKLRLLLTIIPLVVVGILIMAVVALQLGVSESREALTTVAEEKLSIENRQTGDAIRRYINTVDSQIRIMSSESQVEQAASAFISAFNQYTSQRSPLSSSQQNSLNAYYSEDFASLYQQRNNQSLPRPLSLVEPLSANTRALQYDFIAGSAFPIGEKDSLYSLANGTDYAVLHEQYHDYFRTFLKEFGYYDIFIADAQTGNIVYSVYKELDFATSVKTGPYANTGIGDAFRKALQAGTADSVKHSSLDSYLPSYNAMAGFVSSPVVDAGGNTIAVLIYQIPLDVISHIMTHGEEWQSAGLGASGETYIVARQNTLVTESRFFLEDPEGYFAALQTSLPNVAQQVKQSETTVGIQPVTTSAVSKALAGQSGFDKITDYRGVEVFSYYSPINIGEHNYALLAEIDVAEALEPAVSLRNKLISGTVFAVIMIAGVAAILAIWLAGRLVKPLHKVGDACEALASGEGDLTIVLEKSNIPEINRIIEPFNHFIGQIRAIIAQVKDDADSLASAAEELSAVTQQSEQNAVDQVQQTELVDEAIAQLSSSVAEVAKSTAKSRDHGVEATSSLSENQERADYVADNIQLLVKLIKDSSHVISSLKDEVGQITDLLNVITSIADQTNLLALNAAIEAARAGEAGRGFSVVADEVRALANRSQESTLEIGRLVEKMNLSSVKSVQAMEKAEAAASGGIHLVELVTKAMKELSATIDQVQEMADLVAQATHEQDETSRMVLGSVSKVNALSTEVRSGAAQISSASLELAGIASHTRTMVSRFKV</sequence>
<dbReference type="Proteomes" id="UP001595477">
    <property type="component" value="Unassembled WGS sequence"/>
</dbReference>
<dbReference type="PANTHER" id="PTHR32089">
    <property type="entry name" value="METHYL-ACCEPTING CHEMOTAXIS PROTEIN MCPB"/>
    <property type="match status" value="1"/>
</dbReference>